<reference evidence="4 5" key="1">
    <citation type="submission" date="2018-03" db="EMBL/GenBank/DDBJ databases">
        <title>Genome sequence of Clostridium liquoris DSM 100320.</title>
        <authorList>
            <person name="Poehlein A."/>
            <person name="Daniel R."/>
        </authorList>
    </citation>
    <scope>NUCLEOTIDE SEQUENCE [LARGE SCALE GENOMIC DNA]</scope>
    <source>
        <strain evidence="4 5">DSM 100320</strain>
    </source>
</reference>
<dbReference type="Pfam" id="PF07501">
    <property type="entry name" value="G5"/>
    <property type="match status" value="1"/>
</dbReference>
<protein>
    <submittedName>
        <fullName evidence="4">Cell wall-binding protein YocH</fullName>
    </submittedName>
</protein>
<dbReference type="GO" id="GO:0004553">
    <property type="term" value="F:hydrolase activity, hydrolyzing O-glycosyl compounds"/>
    <property type="evidence" value="ECO:0007669"/>
    <property type="project" value="InterPro"/>
</dbReference>
<dbReference type="GO" id="GO:0019867">
    <property type="term" value="C:outer membrane"/>
    <property type="evidence" value="ECO:0007669"/>
    <property type="project" value="InterPro"/>
</dbReference>
<dbReference type="RefSeq" id="WP_146127099.1">
    <property type="nucleotide sequence ID" value="NZ_PVXO01000066.1"/>
</dbReference>
<gene>
    <name evidence="4" type="primary">yocH_2</name>
    <name evidence="4" type="ORF">CLLI_25080</name>
</gene>
<evidence type="ECO:0000313" key="5">
    <source>
        <dbReference type="Proteomes" id="UP000239706"/>
    </source>
</evidence>
<feature type="transmembrane region" description="Helical" evidence="2">
    <location>
        <begin position="21"/>
        <end position="38"/>
    </location>
</feature>
<dbReference type="CDD" id="cd22786">
    <property type="entry name" value="DPBB_YuiC-like"/>
    <property type="match status" value="1"/>
</dbReference>
<name>A0A2T0B157_9CLOT</name>
<dbReference type="InterPro" id="IPR011098">
    <property type="entry name" value="G5_dom"/>
</dbReference>
<dbReference type="PANTHER" id="PTHR39160:SF4">
    <property type="entry name" value="RESUSCITATION-PROMOTING FACTOR RPFB"/>
    <property type="match status" value="1"/>
</dbReference>
<dbReference type="AlphaFoldDB" id="A0A2T0B157"/>
<dbReference type="Gene3D" id="2.20.230.10">
    <property type="entry name" value="Resuscitation-promoting factor rpfb"/>
    <property type="match status" value="1"/>
</dbReference>
<evidence type="ECO:0000256" key="1">
    <source>
        <dbReference type="ARBA" id="ARBA00022729"/>
    </source>
</evidence>
<dbReference type="PROSITE" id="PS51109">
    <property type="entry name" value="G5"/>
    <property type="match status" value="1"/>
</dbReference>
<keyword evidence="2" id="KW-1133">Transmembrane helix</keyword>
<dbReference type="Proteomes" id="UP000239706">
    <property type="component" value="Unassembled WGS sequence"/>
</dbReference>
<evidence type="ECO:0000256" key="2">
    <source>
        <dbReference type="SAM" id="Phobius"/>
    </source>
</evidence>
<comment type="caution">
    <text evidence="4">The sequence shown here is derived from an EMBL/GenBank/DDBJ whole genome shotgun (WGS) entry which is preliminary data.</text>
</comment>
<feature type="domain" description="G5" evidence="3">
    <location>
        <begin position="151"/>
        <end position="231"/>
    </location>
</feature>
<dbReference type="Pfam" id="PF06725">
    <property type="entry name" value="3D"/>
    <property type="match status" value="1"/>
</dbReference>
<dbReference type="InterPro" id="IPR010611">
    <property type="entry name" value="3D_dom"/>
</dbReference>
<dbReference type="SMART" id="SM01208">
    <property type="entry name" value="G5"/>
    <property type="match status" value="1"/>
</dbReference>
<dbReference type="PANTHER" id="PTHR39160">
    <property type="entry name" value="CELL WALL-BINDING PROTEIN YOCH"/>
    <property type="match status" value="1"/>
</dbReference>
<dbReference type="Gene3D" id="2.40.40.10">
    <property type="entry name" value="RlpA-like domain"/>
    <property type="match status" value="1"/>
</dbReference>
<dbReference type="OrthoDB" id="9798935at2"/>
<keyword evidence="5" id="KW-1185">Reference proteome</keyword>
<dbReference type="InterPro" id="IPR036908">
    <property type="entry name" value="RlpA-like_sf"/>
</dbReference>
<keyword evidence="1" id="KW-0732">Signal</keyword>
<keyword evidence="2" id="KW-0472">Membrane</keyword>
<dbReference type="EMBL" id="PVXO01000066">
    <property type="protein sequence ID" value="PRR77335.1"/>
    <property type="molecule type" value="Genomic_DNA"/>
</dbReference>
<accession>A0A2T0B157</accession>
<dbReference type="SUPFAM" id="SSF50685">
    <property type="entry name" value="Barwin-like endoglucanases"/>
    <property type="match status" value="1"/>
</dbReference>
<dbReference type="InterPro" id="IPR051933">
    <property type="entry name" value="Resuscitation_pf_RpfB"/>
</dbReference>
<dbReference type="GO" id="GO:0009254">
    <property type="term" value="P:peptidoglycan turnover"/>
    <property type="evidence" value="ECO:0007669"/>
    <property type="project" value="InterPro"/>
</dbReference>
<dbReference type="Pfam" id="PF03990">
    <property type="entry name" value="DUF348"/>
    <property type="match status" value="2"/>
</dbReference>
<evidence type="ECO:0000313" key="4">
    <source>
        <dbReference type="EMBL" id="PRR77335.1"/>
    </source>
</evidence>
<proteinExistence type="predicted"/>
<keyword evidence="2" id="KW-0812">Transmembrane</keyword>
<dbReference type="InterPro" id="IPR007137">
    <property type="entry name" value="DUF348"/>
</dbReference>
<organism evidence="4 5">
    <name type="scientific">Clostridium liquoris</name>
    <dbReference type="NCBI Taxonomy" id="1289519"/>
    <lineage>
        <taxon>Bacteria</taxon>
        <taxon>Bacillati</taxon>
        <taxon>Bacillota</taxon>
        <taxon>Clostridia</taxon>
        <taxon>Eubacteriales</taxon>
        <taxon>Clostridiaceae</taxon>
        <taxon>Clostridium</taxon>
    </lineage>
</organism>
<sequence length="350" mass="38359">MKIIINFKKFFMKSKTKKSKAQLVIIAAIFVLIIFVGSTRKNITVTVDGKEKKITTYKSTVEKVLKSQQIELGQKDKIDKDLKSKIAKNDTINIKKAVNVKVYVDNKELNIKSAEDNIGSLLKTEKIALKTEDKVSPGIEKALCEGMDIKITRVDTKTSTTYAPIDFKTIVKKDDNLLKSKSKVLEEGQKGEKQITTSIVYENGKEVGRKIIKEVVTKKPKEKVIAQGTLSPVVASRGTISHTSSRGTTSHASSNAIKVKATAYSAAKGGGNTYTSSGRKAVRNPNGYSTVAVDPRVIPLGTNLYIEGYGYAIAADEGSAVKGNYIDVFFNTEGEARDWGVEYVNVHILK</sequence>
<evidence type="ECO:0000259" key="3">
    <source>
        <dbReference type="PROSITE" id="PS51109"/>
    </source>
</evidence>